<proteinExistence type="predicted"/>
<evidence type="ECO:0000313" key="1">
    <source>
        <dbReference type="EMBL" id="KAI4352436.1"/>
    </source>
</evidence>
<comment type="caution">
    <text evidence="1">The sequence shown here is derived from an EMBL/GenBank/DDBJ whole genome shotgun (WGS) entry which is preliminary data.</text>
</comment>
<accession>A0ACB9PV77</accession>
<dbReference type="Proteomes" id="UP000828941">
    <property type="component" value="Chromosome 3"/>
</dbReference>
<keyword evidence="2" id="KW-1185">Reference proteome</keyword>
<organism evidence="1 2">
    <name type="scientific">Bauhinia variegata</name>
    <name type="common">Purple orchid tree</name>
    <name type="synonym">Phanera variegata</name>
    <dbReference type="NCBI Taxonomy" id="167791"/>
    <lineage>
        <taxon>Eukaryota</taxon>
        <taxon>Viridiplantae</taxon>
        <taxon>Streptophyta</taxon>
        <taxon>Embryophyta</taxon>
        <taxon>Tracheophyta</taxon>
        <taxon>Spermatophyta</taxon>
        <taxon>Magnoliopsida</taxon>
        <taxon>eudicotyledons</taxon>
        <taxon>Gunneridae</taxon>
        <taxon>Pentapetalae</taxon>
        <taxon>rosids</taxon>
        <taxon>fabids</taxon>
        <taxon>Fabales</taxon>
        <taxon>Fabaceae</taxon>
        <taxon>Cercidoideae</taxon>
        <taxon>Cercideae</taxon>
        <taxon>Bauhiniinae</taxon>
        <taxon>Bauhinia</taxon>
    </lineage>
</organism>
<reference evidence="1 2" key="1">
    <citation type="journal article" date="2022" name="DNA Res.">
        <title>Chromosomal-level genome assembly of the orchid tree Bauhinia variegata (Leguminosae; Cercidoideae) supports the allotetraploid origin hypothesis of Bauhinia.</title>
        <authorList>
            <person name="Zhong Y."/>
            <person name="Chen Y."/>
            <person name="Zheng D."/>
            <person name="Pang J."/>
            <person name="Liu Y."/>
            <person name="Luo S."/>
            <person name="Meng S."/>
            <person name="Qian L."/>
            <person name="Wei D."/>
            <person name="Dai S."/>
            <person name="Zhou R."/>
        </authorList>
    </citation>
    <scope>NUCLEOTIDE SEQUENCE [LARGE SCALE GENOMIC DNA]</scope>
    <source>
        <strain evidence="1">BV-YZ2020</strain>
    </source>
</reference>
<dbReference type="EMBL" id="CM039428">
    <property type="protein sequence ID" value="KAI4352436.1"/>
    <property type="molecule type" value="Genomic_DNA"/>
</dbReference>
<protein>
    <submittedName>
        <fullName evidence="1">Uncharacterized protein</fullName>
    </submittedName>
</protein>
<gene>
    <name evidence="1" type="ORF">L6164_006686</name>
</gene>
<name>A0ACB9PV77_BAUVA</name>
<sequence length="110" mass="12097">MKGSLVHLFLLMMLIFLKHQYCRVAATDSKESNSTLSITNTTTDGCVGGIHDCSNAIDDGLSLFMDEPLRRMLTTQGQQVTRDTANPGTPVSSPIPENCNSYNRACHNNY</sequence>
<evidence type="ECO:0000313" key="2">
    <source>
        <dbReference type="Proteomes" id="UP000828941"/>
    </source>
</evidence>